<evidence type="ECO:0000313" key="1">
    <source>
        <dbReference type="EMBL" id="QHS98008.1"/>
    </source>
</evidence>
<dbReference type="EMBL" id="MN739312">
    <property type="protein sequence ID" value="QHS98008.1"/>
    <property type="molecule type" value="Genomic_DNA"/>
</dbReference>
<dbReference type="AlphaFoldDB" id="A0A6C0C2Y1"/>
<name>A0A6C0C2Y1_9ZZZZ</name>
<proteinExistence type="predicted"/>
<organism evidence="1">
    <name type="scientific">viral metagenome</name>
    <dbReference type="NCBI Taxonomy" id="1070528"/>
    <lineage>
        <taxon>unclassified sequences</taxon>
        <taxon>metagenomes</taxon>
        <taxon>organismal metagenomes</taxon>
    </lineage>
</organism>
<reference evidence="1" key="1">
    <citation type="journal article" date="2020" name="Nature">
        <title>Giant virus diversity and host interactions through global metagenomics.</title>
        <authorList>
            <person name="Schulz F."/>
            <person name="Roux S."/>
            <person name="Paez-Espino D."/>
            <person name="Jungbluth S."/>
            <person name="Walsh D.A."/>
            <person name="Denef V.J."/>
            <person name="McMahon K.D."/>
            <person name="Konstantinidis K.T."/>
            <person name="Eloe-Fadrosh E.A."/>
            <person name="Kyrpides N.C."/>
            <person name="Woyke T."/>
        </authorList>
    </citation>
    <scope>NUCLEOTIDE SEQUENCE</scope>
    <source>
        <strain evidence="1">GVMAG-M-3300020182-84</strain>
    </source>
</reference>
<accession>A0A6C0C2Y1</accession>
<protein>
    <submittedName>
        <fullName evidence="1">Uncharacterized protein</fullName>
    </submittedName>
</protein>
<sequence>MESAYLMLVYFSNEKKNEKKNEKTRTKKIITEKTIQYPSLMSFSSQASTVIT</sequence>